<dbReference type="RefSeq" id="WP_140687024.1">
    <property type="nucleotide sequence ID" value="NZ_RCZG01000001.1"/>
</dbReference>
<name>A0A502EIW0_9MYCO</name>
<dbReference type="InterPro" id="IPR009100">
    <property type="entry name" value="AcylCoA_DH/oxidase_NM_dom_sf"/>
</dbReference>
<dbReference type="SUPFAM" id="SSF47203">
    <property type="entry name" value="Acyl-CoA dehydrogenase C-terminal domain-like"/>
    <property type="match status" value="1"/>
</dbReference>
<organism evidence="7 8">
    <name type="scientific">Mycolicibacterium hodleri</name>
    <dbReference type="NCBI Taxonomy" id="49897"/>
    <lineage>
        <taxon>Bacteria</taxon>
        <taxon>Bacillati</taxon>
        <taxon>Actinomycetota</taxon>
        <taxon>Actinomycetes</taxon>
        <taxon>Mycobacteriales</taxon>
        <taxon>Mycobacteriaceae</taxon>
        <taxon>Mycolicibacterium</taxon>
    </lineage>
</organism>
<dbReference type="Pfam" id="PF00441">
    <property type="entry name" value="Acyl-CoA_dh_1"/>
    <property type="match status" value="1"/>
</dbReference>
<dbReference type="GO" id="GO:0033539">
    <property type="term" value="P:fatty acid beta-oxidation using acyl-CoA dehydrogenase"/>
    <property type="evidence" value="ECO:0007669"/>
    <property type="project" value="TreeGrafter"/>
</dbReference>
<gene>
    <name evidence="7" type="ORF">EAH80_00170</name>
</gene>
<dbReference type="EMBL" id="RCZG01000001">
    <property type="protein sequence ID" value="TPG36436.1"/>
    <property type="molecule type" value="Genomic_DNA"/>
</dbReference>
<dbReference type="InterPro" id="IPR036250">
    <property type="entry name" value="AcylCo_DH-like_C"/>
</dbReference>
<keyword evidence="4" id="KW-0274">FAD</keyword>
<evidence type="ECO:0000256" key="5">
    <source>
        <dbReference type="ARBA" id="ARBA00023002"/>
    </source>
</evidence>
<comment type="caution">
    <text evidence="7">The sequence shown here is derived from an EMBL/GenBank/DDBJ whole genome shotgun (WGS) entry which is preliminary data.</text>
</comment>
<evidence type="ECO:0000313" key="8">
    <source>
        <dbReference type="Proteomes" id="UP000320095"/>
    </source>
</evidence>
<dbReference type="OrthoDB" id="2450120at2"/>
<dbReference type="AlphaFoldDB" id="A0A502EIW0"/>
<evidence type="ECO:0000256" key="3">
    <source>
        <dbReference type="ARBA" id="ARBA00022630"/>
    </source>
</evidence>
<dbReference type="InterPro" id="IPR009075">
    <property type="entry name" value="AcylCo_DH/oxidase_C"/>
</dbReference>
<evidence type="ECO:0000313" key="7">
    <source>
        <dbReference type="EMBL" id="TPG36436.1"/>
    </source>
</evidence>
<reference evidence="7 8" key="1">
    <citation type="journal article" date="2019" name="Environ. Microbiol.">
        <title>Species interactions and distinct microbial communities in high Arctic permafrost affected cryosols are associated with the CH4 and CO2 gas fluxes.</title>
        <authorList>
            <person name="Altshuler I."/>
            <person name="Hamel J."/>
            <person name="Turney S."/>
            <person name="Magnuson E."/>
            <person name="Levesque R."/>
            <person name="Greer C."/>
            <person name="Whyte L.G."/>
        </authorList>
    </citation>
    <scope>NUCLEOTIDE SEQUENCE [LARGE SCALE GENOMIC DNA]</scope>
    <source>
        <strain evidence="7 8">S5.20</strain>
    </source>
</reference>
<evidence type="ECO:0000256" key="1">
    <source>
        <dbReference type="ARBA" id="ARBA00001974"/>
    </source>
</evidence>
<dbReference type="Proteomes" id="UP000320095">
    <property type="component" value="Unassembled WGS sequence"/>
</dbReference>
<dbReference type="Gene3D" id="1.10.540.10">
    <property type="entry name" value="Acyl-CoA dehydrogenase/oxidase, N-terminal domain"/>
    <property type="match status" value="1"/>
</dbReference>
<proteinExistence type="inferred from homology"/>
<comment type="cofactor">
    <cofactor evidence="1">
        <name>FAD</name>
        <dbReference type="ChEBI" id="CHEBI:57692"/>
    </cofactor>
</comment>
<dbReference type="InterPro" id="IPR037069">
    <property type="entry name" value="AcylCoA_DH/ox_N_sf"/>
</dbReference>
<dbReference type="InterPro" id="IPR050741">
    <property type="entry name" value="Acyl-CoA_dehydrogenase"/>
</dbReference>
<evidence type="ECO:0000256" key="2">
    <source>
        <dbReference type="ARBA" id="ARBA00009347"/>
    </source>
</evidence>
<keyword evidence="5" id="KW-0560">Oxidoreductase</keyword>
<evidence type="ECO:0000259" key="6">
    <source>
        <dbReference type="Pfam" id="PF00441"/>
    </source>
</evidence>
<keyword evidence="8" id="KW-1185">Reference proteome</keyword>
<protein>
    <submittedName>
        <fullName evidence="7">Acyl-CoA dehydrogenase</fullName>
    </submittedName>
</protein>
<dbReference type="SUPFAM" id="SSF56645">
    <property type="entry name" value="Acyl-CoA dehydrogenase NM domain-like"/>
    <property type="match status" value="1"/>
</dbReference>
<dbReference type="PANTHER" id="PTHR48083:SF2">
    <property type="entry name" value="MEDIUM-CHAIN SPECIFIC ACYL-COA DEHYDROGENASE, MITOCHONDRIAL"/>
    <property type="match status" value="1"/>
</dbReference>
<evidence type="ECO:0000256" key="4">
    <source>
        <dbReference type="ARBA" id="ARBA00022827"/>
    </source>
</evidence>
<dbReference type="PANTHER" id="PTHR48083">
    <property type="entry name" value="MEDIUM-CHAIN SPECIFIC ACYL-COA DEHYDROGENASE, MITOCHONDRIAL-RELATED"/>
    <property type="match status" value="1"/>
</dbReference>
<dbReference type="GO" id="GO:0003995">
    <property type="term" value="F:acyl-CoA dehydrogenase activity"/>
    <property type="evidence" value="ECO:0007669"/>
    <property type="project" value="TreeGrafter"/>
</dbReference>
<sequence>MSPVTALAGGVFGVGAVDDNSDLRDLVDDIGSKSFAARQGHRGRPDEFDEPLWTQLEETGLTRLTSTPDLGAGPVELAIVLRGIARHAGAVPVAETDLLGAWLAEAARLAVPGTGPLTVAIAHAHIANGRLVGTAHDVPWTRAATANGGLVLAARTGDGLYVGLLVDPNITDRQNLAGEPRDSVAFDVDAKQFTRLDAEVGDQLIRRGAWARCVQTVGTLDAAAELAVAHTQERVQFGRSLSKFQSVQHSLSQLAGEIERARAAVTLAVAAAAEHGFDSAQNDYAVAVAKVVVGRATNPVTSIAHQLHGAIGVTIEHQLWLSTMRALSWIDEFGGTGHYARRLGRAATAASRSEGGVWDLLIGNDLRGWG</sequence>
<feature type="domain" description="Acyl-CoA dehydrogenase/oxidase C-terminal" evidence="6">
    <location>
        <begin position="208"/>
        <end position="342"/>
    </location>
</feature>
<dbReference type="GO" id="GO:0050660">
    <property type="term" value="F:flavin adenine dinucleotide binding"/>
    <property type="evidence" value="ECO:0007669"/>
    <property type="project" value="InterPro"/>
</dbReference>
<dbReference type="GO" id="GO:0005737">
    <property type="term" value="C:cytoplasm"/>
    <property type="evidence" value="ECO:0007669"/>
    <property type="project" value="TreeGrafter"/>
</dbReference>
<dbReference type="Gene3D" id="1.20.140.10">
    <property type="entry name" value="Butyryl-CoA Dehydrogenase, subunit A, domain 3"/>
    <property type="match status" value="1"/>
</dbReference>
<accession>A0A502EIW0</accession>
<comment type="similarity">
    <text evidence="2">Belongs to the acyl-CoA dehydrogenase family.</text>
</comment>
<keyword evidence="3" id="KW-0285">Flavoprotein</keyword>